<keyword evidence="4" id="KW-1185">Reference proteome</keyword>
<dbReference type="AlphaFoldDB" id="A0A1G7A769"/>
<feature type="repeat" description="TPR" evidence="1">
    <location>
        <begin position="479"/>
        <end position="512"/>
    </location>
</feature>
<dbReference type="Proteomes" id="UP000199628">
    <property type="component" value="Unassembled WGS sequence"/>
</dbReference>
<dbReference type="InterPro" id="IPR029787">
    <property type="entry name" value="Nucleotide_cyclase"/>
</dbReference>
<dbReference type="RefSeq" id="WP_093034695.1">
    <property type="nucleotide sequence ID" value="NZ_FMZV01000014.1"/>
</dbReference>
<organism evidence="3 4">
    <name type="scientific">Ruegeria marina</name>
    <dbReference type="NCBI Taxonomy" id="639004"/>
    <lineage>
        <taxon>Bacteria</taxon>
        <taxon>Pseudomonadati</taxon>
        <taxon>Pseudomonadota</taxon>
        <taxon>Alphaproteobacteria</taxon>
        <taxon>Rhodobacterales</taxon>
        <taxon>Roseobacteraceae</taxon>
        <taxon>Ruegeria</taxon>
    </lineage>
</organism>
<dbReference type="Gene3D" id="1.25.40.10">
    <property type="entry name" value="Tetratricopeptide repeat domain"/>
    <property type="match status" value="1"/>
</dbReference>
<accession>A0A1G7A769</accession>
<dbReference type="SMART" id="SM00028">
    <property type="entry name" value="TPR"/>
    <property type="match status" value="3"/>
</dbReference>
<dbReference type="PANTHER" id="PTHR43081">
    <property type="entry name" value="ADENYLATE CYCLASE, TERMINAL-DIFFERENTIATION SPECIFIC-RELATED"/>
    <property type="match status" value="1"/>
</dbReference>
<dbReference type="OrthoDB" id="54411at2"/>
<dbReference type="InterPro" id="IPR011990">
    <property type="entry name" value="TPR-like_helical_dom_sf"/>
</dbReference>
<name>A0A1G7A769_9RHOB</name>
<dbReference type="GO" id="GO:0035556">
    <property type="term" value="P:intracellular signal transduction"/>
    <property type="evidence" value="ECO:0007669"/>
    <property type="project" value="InterPro"/>
</dbReference>
<dbReference type="SUPFAM" id="SSF55073">
    <property type="entry name" value="Nucleotide cyclase"/>
    <property type="match status" value="1"/>
</dbReference>
<dbReference type="SMART" id="SM00044">
    <property type="entry name" value="CYCc"/>
    <property type="match status" value="1"/>
</dbReference>
<protein>
    <submittedName>
        <fullName evidence="3">Adenylate cyclase</fullName>
    </submittedName>
</protein>
<proteinExistence type="predicted"/>
<dbReference type="PANTHER" id="PTHR43081:SF19">
    <property type="entry name" value="PH-SENSITIVE ADENYLATE CYCLASE RV1264"/>
    <property type="match status" value="1"/>
</dbReference>
<dbReference type="CDD" id="cd07302">
    <property type="entry name" value="CHD"/>
    <property type="match status" value="1"/>
</dbReference>
<dbReference type="SUPFAM" id="SSF48452">
    <property type="entry name" value="TPR-like"/>
    <property type="match status" value="2"/>
</dbReference>
<dbReference type="STRING" id="639004.SAMN04488239_11429"/>
<dbReference type="Gene3D" id="3.40.50.10070">
    <property type="entry name" value="TolB, N-terminal domain"/>
    <property type="match status" value="1"/>
</dbReference>
<dbReference type="InterPro" id="IPR050697">
    <property type="entry name" value="Adenylyl/Guanylyl_Cyclase_3/4"/>
</dbReference>
<gene>
    <name evidence="3" type="ORF">SAMN04488239_11429</name>
</gene>
<dbReference type="PROSITE" id="PS50125">
    <property type="entry name" value="GUANYLATE_CYCLASE_2"/>
    <property type="match status" value="1"/>
</dbReference>
<evidence type="ECO:0000313" key="3">
    <source>
        <dbReference type="EMBL" id="SDE10662.1"/>
    </source>
</evidence>
<evidence type="ECO:0000313" key="4">
    <source>
        <dbReference type="Proteomes" id="UP000199628"/>
    </source>
</evidence>
<dbReference type="Gene3D" id="3.30.70.1230">
    <property type="entry name" value="Nucleotide cyclase"/>
    <property type="match status" value="1"/>
</dbReference>
<dbReference type="EMBL" id="FMZV01000014">
    <property type="protein sequence ID" value="SDE10662.1"/>
    <property type="molecule type" value="Genomic_DNA"/>
</dbReference>
<dbReference type="Pfam" id="PF00211">
    <property type="entry name" value="Guanylate_cyc"/>
    <property type="match status" value="1"/>
</dbReference>
<evidence type="ECO:0000259" key="2">
    <source>
        <dbReference type="PROSITE" id="PS50125"/>
    </source>
</evidence>
<reference evidence="4" key="1">
    <citation type="submission" date="2016-10" db="EMBL/GenBank/DDBJ databases">
        <authorList>
            <person name="Varghese N."/>
            <person name="Submissions S."/>
        </authorList>
    </citation>
    <scope>NUCLEOTIDE SEQUENCE [LARGE SCALE GENOMIC DNA]</scope>
    <source>
        <strain evidence="4">CGMCC 1.9108</strain>
    </source>
</reference>
<feature type="domain" description="Guanylate cyclase" evidence="2">
    <location>
        <begin position="7"/>
        <end position="121"/>
    </location>
</feature>
<dbReference type="GO" id="GO:0004016">
    <property type="term" value="F:adenylate cyclase activity"/>
    <property type="evidence" value="ECO:0007669"/>
    <property type="project" value="UniProtKB-ARBA"/>
</dbReference>
<keyword evidence="1" id="KW-0802">TPR repeat</keyword>
<dbReference type="InterPro" id="IPR001054">
    <property type="entry name" value="A/G_cyclase"/>
</dbReference>
<dbReference type="GO" id="GO:0006171">
    <property type="term" value="P:cAMP biosynthetic process"/>
    <property type="evidence" value="ECO:0007669"/>
    <property type="project" value="TreeGrafter"/>
</dbReference>
<dbReference type="InterPro" id="IPR019734">
    <property type="entry name" value="TPR_rpt"/>
</dbReference>
<sequence length="578" mass="63150">MERRLAAVLVADFASYSAHVGRNEEMAVRAARGHLDAMELVIGLHRGRVVKTMGDGLLAEFASSRDAVGCAAAIQNRMMERNAPLDDGEQMRLRVGVHSGEILSENNDIFGDDVNIAARIEAFAPEGGVVVSERVRDEVSGRLDMVFRDAGAPVLKNISRSVRLFEWMPLRQVAAPATQRRVADKPSLAVLPLTNWSANPETEYIADGLTEDIISALARVPWLFVIARNSSFAYKGTPMDIRQIGRELGVRYILEGSLRIQGNRVRVTGQLADTTTGAQVWSERFDGTGEDIFDLQDKVTEAVVAAVAPTVQMAEMRRAAQSAPGNASAYDYYLQGLAALNRAQVAKAAELLDSAIGAAPDYAKAMALRAWCHTLNVAWRVGYAQETDRARGGELANAALDLAPGDLEVAAYAGYALAFFGLEIEKGMGLVRQACEGCPSFAWAWTSLAMLEALQGDSLKVLDLADRARQLNPKDPLWFRALVAIAAVHRDAGRFEEALEASQAGLRLNPNVVVLYVHSICSLCELGRMDEAHTMARRLLDLSPEFSVSRFQDHHKFFRAALHTQQNSHWLKAVGLPE</sequence>
<dbReference type="PROSITE" id="PS50005">
    <property type="entry name" value="TPR"/>
    <property type="match status" value="1"/>
</dbReference>
<evidence type="ECO:0000256" key="1">
    <source>
        <dbReference type="PROSITE-ProRule" id="PRU00339"/>
    </source>
</evidence>